<gene>
    <name evidence="2" type="ORF">BG454_04765</name>
</gene>
<accession>A0A2K8K6Z7</accession>
<dbReference type="RefSeq" id="WP_071479290.1">
    <property type="nucleotide sequence ID" value="NZ_CP024899.1"/>
</dbReference>
<keyword evidence="1" id="KW-1133">Transmembrane helix</keyword>
<evidence type="ECO:0000313" key="2">
    <source>
        <dbReference type="EMBL" id="ATX65224.1"/>
    </source>
</evidence>
<dbReference type="STRING" id="441209.GCA_001870665_03687"/>
<evidence type="ECO:0000313" key="3">
    <source>
        <dbReference type="Proteomes" id="UP000228948"/>
    </source>
</evidence>
<sequence>MARIRKPNANDTNAGSDIDNGTSDDLRRFIDHAADMIAALEAIQMRLADATAALEKAAVGYNRTAHGIEKREREGITVKLESEIGVALRKVKAALADPIFRAESIARRLHYTVAFAGVAGSIIGAGGVIALIMFRII</sequence>
<dbReference type="EMBL" id="CP024899">
    <property type="protein sequence ID" value="ATX65224.1"/>
    <property type="molecule type" value="Genomic_DNA"/>
</dbReference>
<reference evidence="2 3" key="1">
    <citation type="submission" date="2017-11" db="EMBL/GenBank/DDBJ databases">
        <title>Revised Sequence and Annotation of the Rhodobaca barguzinensis strain alga05 Genome.</title>
        <authorList>
            <person name="Kopejtka K."/>
            <person name="Tomasch J.M."/>
            <person name="Bunk B."/>
            <person name="Koblizek M."/>
        </authorList>
    </citation>
    <scope>NUCLEOTIDE SEQUENCE [LARGE SCALE GENOMIC DNA]</scope>
    <source>
        <strain evidence="3">alga05</strain>
    </source>
</reference>
<dbReference type="KEGG" id="rbg:BG454_04765"/>
<dbReference type="Proteomes" id="UP000228948">
    <property type="component" value="Chromosome"/>
</dbReference>
<keyword evidence="1" id="KW-0812">Transmembrane</keyword>
<evidence type="ECO:0000256" key="1">
    <source>
        <dbReference type="SAM" id="Phobius"/>
    </source>
</evidence>
<proteinExistence type="predicted"/>
<keyword evidence="1" id="KW-0472">Membrane</keyword>
<dbReference type="AlphaFoldDB" id="A0A2K8K6Z7"/>
<name>A0A2K8K6Z7_9RHOB</name>
<feature type="transmembrane region" description="Helical" evidence="1">
    <location>
        <begin position="111"/>
        <end position="134"/>
    </location>
</feature>
<protein>
    <submittedName>
        <fullName evidence="2">Uncharacterized protein</fullName>
    </submittedName>
</protein>
<organism evidence="2 3">
    <name type="scientific">Roseinatronobacter bogoriensis subsp. barguzinensis</name>
    <dbReference type="NCBI Taxonomy" id="441209"/>
    <lineage>
        <taxon>Bacteria</taxon>
        <taxon>Pseudomonadati</taxon>
        <taxon>Pseudomonadota</taxon>
        <taxon>Alphaproteobacteria</taxon>
        <taxon>Rhodobacterales</taxon>
        <taxon>Paracoccaceae</taxon>
        <taxon>Roseinatronobacter</taxon>
    </lineage>
</organism>
<keyword evidence="3" id="KW-1185">Reference proteome</keyword>